<keyword evidence="4" id="KW-0812">Transmembrane</keyword>
<evidence type="ECO:0000256" key="3">
    <source>
        <dbReference type="ARBA" id="ARBA00023145"/>
    </source>
</evidence>
<dbReference type="PANTHER" id="PTHR34218:SF4">
    <property type="entry name" value="ACYL-HOMOSERINE LACTONE ACYLASE QUIP"/>
    <property type="match status" value="1"/>
</dbReference>
<accession>A0ABT4VI48</accession>
<dbReference type="InterPro" id="IPR043147">
    <property type="entry name" value="Penicillin_amidase_A-knob"/>
</dbReference>
<evidence type="ECO:0000256" key="2">
    <source>
        <dbReference type="ARBA" id="ARBA00022801"/>
    </source>
</evidence>
<dbReference type="RefSeq" id="WP_271087877.1">
    <property type="nucleotide sequence ID" value="NZ_JAPJZH010000002.1"/>
</dbReference>
<dbReference type="InterPro" id="IPR029055">
    <property type="entry name" value="Ntn_hydrolases_N"/>
</dbReference>
<evidence type="ECO:0000256" key="4">
    <source>
        <dbReference type="SAM" id="Phobius"/>
    </source>
</evidence>
<comment type="similarity">
    <text evidence="1">Belongs to the peptidase S45 family.</text>
</comment>
<feature type="transmembrane region" description="Helical" evidence="4">
    <location>
        <begin position="7"/>
        <end position="31"/>
    </location>
</feature>
<organism evidence="5 6">
    <name type="scientific">Hoeflea poritis</name>
    <dbReference type="NCBI Taxonomy" id="2993659"/>
    <lineage>
        <taxon>Bacteria</taxon>
        <taxon>Pseudomonadati</taxon>
        <taxon>Pseudomonadota</taxon>
        <taxon>Alphaproteobacteria</taxon>
        <taxon>Hyphomicrobiales</taxon>
        <taxon>Rhizobiaceae</taxon>
        <taxon>Hoeflea</taxon>
    </lineage>
</organism>
<dbReference type="Gene3D" id="1.10.439.10">
    <property type="entry name" value="Penicillin Amidohydrolase, domain 1"/>
    <property type="match status" value="1"/>
</dbReference>
<dbReference type="Pfam" id="PF01804">
    <property type="entry name" value="Penicil_amidase"/>
    <property type="match status" value="1"/>
</dbReference>
<protein>
    <submittedName>
        <fullName evidence="5">Penicillin acylase family protein</fullName>
    </submittedName>
</protein>
<evidence type="ECO:0000313" key="6">
    <source>
        <dbReference type="Proteomes" id="UP001148313"/>
    </source>
</evidence>
<sequence>MRRIIKALVRFIFVAVPLIIVAAGAGFIWMARSLPPVSGTMQVTPLSETVTIARDENGVPHISGASMNDVFTGLGFAHAQDRLWQMEVVRIAAQGRLSELFGEATVDSDIWLRSMGLFDAAKQSYDLLSDESRAAVDAYTAGINAWMSRDARFFASRLPPEFVILGHTPEPWQPAHTVAALKMMSVTLGKNASDEVMRLAFARLGYSSEDIAELLPLLPGDNAPVLPDLTALLELASGPLEVSGDGDQRDAFLLPLQDQTRKGASNNWVVSGSRTESGKPILANDPHLSLSAPSIWYLAHLRLEAGDGARNFIGATTPGSPLVLLGRSDTLAWGLTNTGSDVQDIFVEKVNPDNEDEYLTPDGWQAFGSKQETIKIRDGGEQVFTRRWTRHGPVLPPSYLSIGQYLPDNTVATLQWVALAADDLTMNAGLKALDATTVEQFQAAMSSYVTPMQSMVIADAAGNIGLIAPGRVPVRDPRNAVMGRAPVPGWDATYDWKGTIPFSRLPRQNNPEIGAIGTANTKIVGPDYPYLLTLDWEEPWRQERVDELIVDNRTPQTFAMSRDAQADVRSLAFAELGPKMLALVEGRDGVDVAAIAVLRSWDYEMVRDSNAPLIFMAWLRESMIGIYSDDLGPAFDPWFKARGDVMLNLLDGKTRRDWCDDGRTSEKESCADILAAGLDRAIADLKERYGADRDAWNWGEAHKSAGAHSPFSRVPMLNAFFDVKVDSAGGPFTLDRGRTRLENPETPFINASGSSFRGIYDFADLDLSTYIQTTGQSGNPFSRHYRDFAVPWSNVEGITIPADPALYEPNVVGTWQLTPG</sequence>
<evidence type="ECO:0000256" key="1">
    <source>
        <dbReference type="ARBA" id="ARBA00006586"/>
    </source>
</evidence>
<dbReference type="InterPro" id="IPR043146">
    <property type="entry name" value="Penicillin_amidase_N_B-knob"/>
</dbReference>
<keyword evidence="3" id="KW-0865">Zymogen</keyword>
<dbReference type="InterPro" id="IPR023343">
    <property type="entry name" value="Penicillin_amidase_dom1"/>
</dbReference>
<dbReference type="Proteomes" id="UP001148313">
    <property type="component" value="Unassembled WGS sequence"/>
</dbReference>
<comment type="caution">
    <text evidence="5">The sequence shown here is derived from an EMBL/GenBank/DDBJ whole genome shotgun (WGS) entry which is preliminary data.</text>
</comment>
<dbReference type="EMBL" id="JAPJZH010000002">
    <property type="protein sequence ID" value="MDA4844345.1"/>
    <property type="molecule type" value="Genomic_DNA"/>
</dbReference>
<dbReference type="PANTHER" id="PTHR34218">
    <property type="entry name" value="PEPTIDASE S45 PENICILLIN AMIDASE"/>
    <property type="match status" value="1"/>
</dbReference>
<proteinExistence type="inferred from homology"/>
<reference evidence="5" key="1">
    <citation type="submission" date="2022-11" db="EMBL/GenBank/DDBJ databases">
        <title>Hoeflea poritis sp. nov., isolated from scleractinian coral Porites lutea.</title>
        <authorList>
            <person name="Zhang G."/>
            <person name="Wei Q."/>
            <person name="Cai L."/>
        </authorList>
    </citation>
    <scope>NUCLEOTIDE SEQUENCE</scope>
    <source>
        <strain evidence="5">E7-10</strain>
    </source>
</reference>
<dbReference type="CDD" id="cd03747">
    <property type="entry name" value="Ntn_PGA_like"/>
    <property type="match status" value="1"/>
</dbReference>
<gene>
    <name evidence="5" type="ORF">OOZ53_03245</name>
</gene>
<keyword evidence="6" id="KW-1185">Reference proteome</keyword>
<keyword evidence="4" id="KW-1133">Transmembrane helix</keyword>
<dbReference type="Gene3D" id="2.30.120.10">
    <property type="match status" value="1"/>
</dbReference>
<dbReference type="PIRSF" id="PIRSF001227">
    <property type="entry name" value="Pen_acylase"/>
    <property type="match status" value="1"/>
</dbReference>
<dbReference type="InterPro" id="IPR002692">
    <property type="entry name" value="S45"/>
</dbReference>
<dbReference type="Gene3D" id="1.10.1400.10">
    <property type="match status" value="1"/>
</dbReference>
<dbReference type="SUPFAM" id="SSF56235">
    <property type="entry name" value="N-terminal nucleophile aminohydrolases (Ntn hydrolases)"/>
    <property type="match status" value="1"/>
</dbReference>
<name>A0ABT4VI48_9HYPH</name>
<evidence type="ECO:0000313" key="5">
    <source>
        <dbReference type="EMBL" id="MDA4844345.1"/>
    </source>
</evidence>
<keyword evidence="2" id="KW-0378">Hydrolase</keyword>
<dbReference type="InterPro" id="IPR014395">
    <property type="entry name" value="Pen/GL7ACA/AHL_acylase"/>
</dbReference>
<keyword evidence="4" id="KW-0472">Membrane</keyword>
<dbReference type="Gene3D" id="3.60.20.10">
    <property type="entry name" value="Glutamine Phosphoribosylpyrophosphate, subunit 1, domain 1"/>
    <property type="match status" value="1"/>
</dbReference>